<keyword evidence="2" id="KW-1133">Transmembrane helix</keyword>
<dbReference type="RefSeq" id="WP_345406261.1">
    <property type="nucleotide sequence ID" value="NZ_BAABLA010000122.1"/>
</dbReference>
<comment type="caution">
    <text evidence="3">The sequence shown here is derived from an EMBL/GenBank/DDBJ whole genome shotgun (WGS) entry which is preliminary data.</text>
</comment>
<evidence type="ECO:0000313" key="3">
    <source>
        <dbReference type="EMBL" id="MFC6871112.1"/>
    </source>
</evidence>
<protein>
    <submittedName>
        <fullName evidence="3">Uncharacterized protein</fullName>
    </submittedName>
</protein>
<organism evidence="3 4">
    <name type="scientific">Haloechinothrix salitolerans</name>
    <dbReference type="NCBI Taxonomy" id="926830"/>
    <lineage>
        <taxon>Bacteria</taxon>
        <taxon>Bacillati</taxon>
        <taxon>Actinomycetota</taxon>
        <taxon>Actinomycetes</taxon>
        <taxon>Pseudonocardiales</taxon>
        <taxon>Pseudonocardiaceae</taxon>
        <taxon>Haloechinothrix</taxon>
    </lineage>
</organism>
<name>A0ABW2C997_9PSEU</name>
<keyword evidence="2" id="KW-0812">Transmembrane</keyword>
<reference evidence="4" key="1">
    <citation type="journal article" date="2019" name="Int. J. Syst. Evol. Microbiol.">
        <title>The Global Catalogue of Microorganisms (GCM) 10K type strain sequencing project: providing services to taxonomists for standard genome sequencing and annotation.</title>
        <authorList>
            <consortium name="The Broad Institute Genomics Platform"/>
            <consortium name="The Broad Institute Genome Sequencing Center for Infectious Disease"/>
            <person name="Wu L."/>
            <person name="Ma J."/>
        </authorList>
    </citation>
    <scope>NUCLEOTIDE SEQUENCE [LARGE SCALE GENOMIC DNA]</scope>
    <source>
        <strain evidence="4">KCTC 32255</strain>
    </source>
</reference>
<dbReference type="EMBL" id="JBHSXX010000001">
    <property type="protein sequence ID" value="MFC6871112.1"/>
    <property type="molecule type" value="Genomic_DNA"/>
</dbReference>
<keyword evidence="2" id="KW-0472">Membrane</keyword>
<sequence length="143" mass="14952">MTNPPEDASGERKPHAPPGPPARTTSTTKTLLIMVGAVLGIAALGLAALIIYTRFFTLTGAEVGDCLTGDINKPYSIEVADCGAPDATYRVVGRVEDKTMAEFESKAGKKACAPFKDAEFVYFEGYGDDATASGAILCLSEAN</sequence>
<evidence type="ECO:0000313" key="4">
    <source>
        <dbReference type="Proteomes" id="UP001596337"/>
    </source>
</evidence>
<keyword evidence="4" id="KW-1185">Reference proteome</keyword>
<feature type="transmembrane region" description="Helical" evidence="2">
    <location>
        <begin position="31"/>
        <end position="52"/>
    </location>
</feature>
<evidence type="ECO:0000256" key="2">
    <source>
        <dbReference type="SAM" id="Phobius"/>
    </source>
</evidence>
<gene>
    <name evidence="3" type="ORF">ACFQGD_28720</name>
</gene>
<accession>A0ABW2C997</accession>
<proteinExistence type="predicted"/>
<dbReference type="Proteomes" id="UP001596337">
    <property type="component" value="Unassembled WGS sequence"/>
</dbReference>
<feature type="region of interest" description="Disordered" evidence="1">
    <location>
        <begin position="1"/>
        <end position="26"/>
    </location>
</feature>
<evidence type="ECO:0000256" key="1">
    <source>
        <dbReference type="SAM" id="MobiDB-lite"/>
    </source>
</evidence>